<dbReference type="InterPro" id="IPR021115">
    <property type="entry name" value="Pyridoxal-P_BS"/>
</dbReference>
<dbReference type="RefSeq" id="WP_380743334.1">
    <property type="nucleotide sequence ID" value="NZ_JBHTLI010000001.1"/>
</dbReference>
<dbReference type="Pfam" id="PF00282">
    <property type="entry name" value="Pyridoxal_deC"/>
    <property type="match status" value="1"/>
</dbReference>
<comment type="cofactor">
    <cofactor evidence="1 6">
        <name>pyridoxal 5'-phosphate</name>
        <dbReference type="ChEBI" id="CHEBI:597326"/>
    </cofactor>
</comment>
<gene>
    <name evidence="7" type="ORF">ACFQ3Q_04455</name>
</gene>
<sequence>MAVTKRNLAEIDRERLENLKKNLGSSRDTFLGYPVSKDFDYSELTPFLQYPINNLGDPFEDGTWKVQTHEMEKEVVAFFARLFRARAKDYWGYVTNGGSESNLYGLYLAREMYPKAMVYYSESTHYSVRKNIHLLNIPSIVIRSQENGEIDYEDFENTLRMNRHKPAIVLTTFGTTMKEAKDDVSRIKGILRNLAVQDHYIHCDAALSGTYGAFMEPRLPFDFKDGADSISISGHKFVGSPIPCGVIITKRGHRDRIAKGISYIGSLDTTITGSRNGHSPLFLWYALKQLGEEGLKARYLEGLEVAEYCKARLNEIGVEAWGNPGALTVVMPRTPESVKQKWQLATEGEVSHIICMPNVTRAQIDEFIEDLLVAEDPEDEDFEIDL</sequence>
<evidence type="ECO:0000313" key="7">
    <source>
        <dbReference type="EMBL" id="MFD1094990.1"/>
    </source>
</evidence>
<dbReference type="Proteomes" id="UP001597131">
    <property type="component" value="Unassembled WGS sequence"/>
</dbReference>
<dbReference type="NCBIfam" id="NF002748">
    <property type="entry name" value="PRK02769.1"/>
    <property type="match status" value="1"/>
</dbReference>
<keyword evidence="5 6" id="KW-0456">Lyase</keyword>
<dbReference type="EC" id="4.1.1.22" evidence="7"/>
<keyword evidence="4 6" id="KW-0663">Pyridoxal phosphate</keyword>
<organism evidence="7 8">
    <name type="scientific">Salegentibacter chungangensis</name>
    <dbReference type="NCBI Taxonomy" id="1335724"/>
    <lineage>
        <taxon>Bacteria</taxon>
        <taxon>Pseudomonadati</taxon>
        <taxon>Bacteroidota</taxon>
        <taxon>Flavobacteriia</taxon>
        <taxon>Flavobacteriales</taxon>
        <taxon>Flavobacteriaceae</taxon>
        <taxon>Salegentibacter</taxon>
    </lineage>
</organism>
<proteinExistence type="inferred from homology"/>
<dbReference type="PANTHER" id="PTHR46101">
    <property type="match status" value="1"/>
</dbReference>
<evidence type="ECO:0000256" key="1">
    <source>
        <dbReference type="ARBA" id="ARBA00001933"/>
    </source>
</evidence>
<accession>A0ABW3NPR2</accession>
<dbReference type="InterPro" id="IPR015421">
    <property type="entry name" value="PyrdxlP-dep_Trfase_major"/>
</dbReference>
<keyword evidence="3" id="KW-0210">Decarboxylase</keyword>
<evidence type="ECO:0000313" key="8">
    <source>
        <dbReference type="Proteomes" id="UP001597131"/>
    </source>
</evidence>
<dbReference type="GO" id="GO:0004398">
    <property type="term" value="F:histidine decarboxylase activity"/>
    <property type="evidence" value="ECO:0007669"/>
    <property type="project" value="UniProtKB-EC"/>
</dbReference>
<name>A0ABW3NPR2_9FLAO</name>
<dbReference type="Gene3D" id="3.40.640.10">
    <property type="entry name" value="Type I PLP-dependent aspartate aminotransferase-like (Major domain)"/>
    <property type="match status" value="1"/>
</dbReference>
<dbReference type="InterPro" id="IPR015424">
    <property type="entry name" value="PyrdxlP-dep_Trfase"/>
</dbReference>
<comment type="caution">
    <text evidence="7">The sequence shown here is derived from an EMBL/GenBank/DDBJ whole genome shotgun (WGS) entry which is preliminary data.</text>
</comment>
<evidence type="ECO:0000256" key="5">
    <source>
        <dbReference type="ARBA" id="ARBA00023239"/>
    </source>
</evidence>
<comment type="similarity">
    <text evidence="2 6">Belongs to the group II decarboxylase family.</text>
</comment>
<evidence type="ECO:0000256" key="3">
    <source>
        <dbReference type="ARBA" id="ARBA00022793"/>
    </source>
</evidence>
<dbReference type="EMBL" id="JBHTLI010000001">
    <property type="protein sequence ID" value="MFD1094990.1"/>
    <property type="molecule type" value="Genomic_DNA"/>
</dbReference>
<dbReference type="PROSITE" id="PS00392">
    <property type="entry name" value="DDC_GAD_HDC_YDC"/>
    <property type="match status" value="1"/>
</dbReference>
<dbReference type="InterPro" id="IPR051151">
    <property type="entry name" value="Group_II_Decarboxylase"/>
</dbReference>
<dbReference type="SUPFAM" id="SSF53383">
    <property type="entry name" value="PLP-dependent transferases"/>
    <property type="match status" value="1"/>
</dbReference>
<evidence type="ECO:0000256" key="2">
    <source>
        <dbReference type="ARBA" id="ARBA00009533"/>
    </source>
</evidence>
<dbReference type="PANTHER" id="PTHR46101:SF2">
    <property type="entry name" value="SERINE DECARBOXYLASE"/>
    <property type="match status" value="1"/>
</dbReference>
<keyword evidence="8" id="KW-1185">Reference proteome</keyword>
<reference evidence="8" key="1">
    <citation type="journal article" date="2019" name="Int. J. Syst. Evol. Microbiol.">
        <title>The Global Catalogue of Microorganisms (GCM) 10K type strain sequencing project: providing services to taxonomists for standard genome sequencing and annotation.</title>
        <authorList>
            <consortium name="The Broad Institute Genomics Platform"/>
            <consortium name="The Broad Institute Genome Sequencing Center for Infectious Disease"/>
            <person name="Wu L."/>
            <person name="Ma J."/>
        </authorList>
    </citation>
    <scope>NUCLEOTIDE SEQUENCE [LARGE SCALE GENOMIC DNA]</scope>
    <source>
        <strain evidence="8">CCUG 64793</strain>
    </source>
</reference>
<dbReference type="InterPro" id="IPR002129">
    <property type="entry name" value="PyrdxlP-dep_de-COase"/>
</dbReference>
<evidence type="ECO:0000256" key="4">
    <source>
        <dbReference type="ARBA" id="ARBA00022898"/>
    </source>
</evidence>
<evidence type="ECO:0000256" key="6">
    <source>
        <dbReference type="RuleBase" id="RU000382"/>
    </source>
</evidence>
<protein>
    <submittedName>
        <fullName evidence="7">Histidine decarboxylase</fullName>
        <ecNumber evidence="7">4.1.1.22</ecNumber>
    </submittedName>
</protein>